<accession>A0A8S5MEL6</accession>
<feature type="domain" description="Siphovirus-type tail component C-terminal" evidence="1">
    <location>
        <begin position="174"/>
        <end position="280"/>
    </location>
</feature>
<sequence>MIPKVRYENDIGSVTFNSGAPGAYIEKVTSYGAQNVEFQTTKSNREIGEVLQHQNVSPKTITIKGAINGKSDGLREQLNHVIAPLAKGRLIYNDEYEMEVYVKSSPDIDRQPYGAKFSFSLYAPFPYWRDAVRKNKVLVGYEPQFMFPWNISDPNPFYMSRLAQVGYVTVNNEGEAPVGWTVNFLALLEAKNPYVKNIVTGEMVRVMRTMAAGEQVTISNEGEELSVTLTATDGTESDGFQYLDIASVPFKLQPGQNHIKTDADQGGDTLRASISFRPAYAGV</sequence>
<dbReference type="Gene3D" id="2.60.120.860">
    <property type="match status" value="1"/>
</dbReference>
<evidence type="ECO:0000259" key="1">
    <source>
        <dbReference type="Pfam" id="PF22768"/>
    </source>
</evidence>
<name>A0A8S5MEL6_9CAUD</name>
<dbReference type="Gene3D" id="2.40.30.200">
    <property type="match status" value="1"/>
</dbReference>
<dbReference type="Pfam" id="PF22768">
    <property type="entry name" value="SPP1_Dit"/>
    <property type="match status" value="1"/>
</dbReference>
<proteinExistence type="predicted"/>
<dbReference type="EMBL" id="BK014885">
    <property type="protein sequence ID" value="DAD80616.1"/>
    <property type="molecule type" value="Genomic_DNA"/>
</dbReference>
<protein>
    <submittedName>
        <fullName evidence="2">Tail protein</fullName>
    </submittedName>
</protein>
<dbReference type="InterPro" id="IPR054738">
    <property type="entry name" value="Siphovirus-type_tail_C"/>
</dbReference>
<organism evidence="2">
    <name type="scientific">Siphoviridae sp. ctS1E53</name>
    <dbReference type="NCBI Taxonomy" id="2826340"/>
    <lineage>
        <taxon>Viruses</taxon>
        <taxon>Duplodnaviria</taxon>
        <taxon>Heunggongvirae</taxon>
        <taxon>Uroviricota</taxon>
        <taxon>Caudoviricetes</taxon>
    </lineage>
</organism>
<evidence type="ECO:0000313" key="2">
    <source>
        <dbReference type="EMBL" id="DAD80616.1"/>
    </source>
</evidence>
<reference evidence="2" key="1">
    <citation type="journal article" date="2021" name="Proc. Natl. Acad. Sci. U.S.A.">
        <title>A Catalog of Tens of Thousands of Viruses from Human Metagenomes Reveals Hidden Associations with Chronic Diseases.</title>
        <authorList>
            <person name="Tisza M.J."/>
            <person name="Buck C.B."/>
        </authorList>
    </citation>
    <scope>NUCLEOTIDE SEQUENCE</scope>
    <source>
        <strain evidence="2">CtS1E53</strain>
    </source>
</reference>